<reference evidence="14" key="1">
    <citation type="journal article" date="2012" name="Nature">
        <title>A physical, genetic and functional sequence assembly of the barley genome.</title>
        <authorList>
            <consortium name="The International Barley Genome Sequencing Consortium"/>
            <person name="Mayer K.F."/>
            <person name="Waugh R."/>
            <person name="Brown J.W."/>
            <person name="Schulman A."/>
            <person name="Langridge P."/>
            <person name="Platzer M."/>
            <person name="Fincher G.B."/>
            <person name="Muehlbauer G.J."/>
            <person name="Sato K."/>
            <person name="Close T.J."/>
            <person name="Wise R.P."/>
            <person name="Stein N."/>
        </authorList>
    </citation>
    <scope>NUCLEOTIDE SEQUENCE [LARGE SCALE GENOMIC DNA]</scope>
    <source>
        <strain evidence="14">cv. Morex</strain>
    </source>
</reference>
<dbReference type="PROSITE" id="PS00028">
    <property type="entry name" value="ZINC_FINGER_C2H2_1"/>
    <property type="match status" value="1"/>
</dbReference>
<dbReference type="GO" id="GO:0006325">
    <property type="term" value="P:chromatin organization"/>
    <property type="evidence" value="ECO:0007669"/>
    <property type="project" value="UniProtKB-KW"/>
</dbReference>
<evidence type="ECO:0000259" key="12">
    <source>
        <dbReference type="PROSITE" id="PS50157"/>
    </source>
</evidence>
<dbReference type="SMR" id="A0A8I6Y0P6"/>
<keyword evidence="7" id="KW-0805">Transcription regulation</keyword>
<proteinExistence type="inferred from homology"/>
<dbReference type="FunFam" id="2.60.120.340:FF:000004">
    <property type="entry name" value="Histone deacetylase HDT1"/>
    <property type="match status" value="1"/>
</dbReference>
<dbReference type="EnsemblPlants" id="HORVU.MOREX.r3.3HG0308540.1">
    <property type="protein sequence ID" value="HORVU.MOREX.r3.3HG0308540.1"/>
    <property type="gene ID" value="HORVU.MOREX.r3.3HG0308540"/>
</dbReference>
<dbReference type="RefSeq" id="XP_044978038.1">
    <property type="nucleotide sequence ID" value="XM_045122103.1"/>
</dbReference>
<keyword evidence="6" id="KW-0156">Chromatin regulator</keyword>
<evidence type="ECO:0000256" key="1">
    <source>
        <dbReference type="ARBA" id="ARBA00004604"/>
    </source>
</evidence>
<feature type="compositionally biased region" description="Acidic residues" evidence="11">
    <location>
        <begin position="142"/>
        <end position="177"/>
    </location>
</feature>
<dbReference type="GO" id="GO:0005730">
    <property type="term" value="C:nucleolus"/>
    <property type="evidence" value="ECO:0007669"/>
    <property type="project" value="UniProtKB-SubCell"/>
</dbReference>
<evidence type="ECO:0000256" key="6">
    <source>
        <dbReference type="ARBA" id="ARBA00022853"/>
    </source>
</evidence>
<dbReference type="Proteomes" id="UP000011116">
    <property type="component" value="Chromosome 3H"/>
</dbReference>
<evidence type="ECO:0000313" key="13">
    <source>
        <dbReference type="EnsemblPlants" id="HORVU.MOREX.r3.3HG0308540.1"/>
    </source>
</evidence>
<dbReference type="PROSITE" id="PS50157">
    <property type="entry name" value="ZINC_FINGER_C2H2_2"/>
    <property type="match status" value="1"/>
</dbReference>
<dbReference type="KEGG" id="hvg:123445159"/>
<feature type="region of interest" description="Disordered" evidence="11">
    <location>
        <begin position="126"/>
        <end position="307"/>
    </location>
</feature>
<feature type="compositionally biased region" description="Acidic residues" evidence="11">
    <location>
        <begin position="185"/>
        <end position="198"/>
    </location>
</feature>
<gene>
    <name evidence="13" type="primary">LOC123445159</name>
</gene>
<reference evidence="13" key="2">
    <citation type="submission" date="2020-10" db="EMBL/GenBank/DDBJ databases">
        <authorList>
            <person name="Scholz U."/>
            <person name="Mascher M."/>
            <person name="Fiebig A."/>
        </authorList>
    </citation>
    <scope>NUCLEOTIDE SEQUENCE [LARGE SCALE GENOMIC DNA]</scope>
    <source>
        <strain evidence="13">cv. Morex</strain>
    </source>
</reference>
<evidence type="ECO:0000313" key="14">
    <source>
        <dbReference type="Proteomes" id="UP000011116"/>
    </source>
</evidence>
<comment type="similarity">
    <text evidence="2">Belongs to the histone deacetylase HD2 family.</text>
</comment>
<dbReference type="GO" id="GO:0016787">
    <property type="term" value="F:hydrolase activity"/>
    <property type="evidence" value="ECO:0007669"/>
    <property type="project" value="UniProtKB-KW"/>
</dbReference>
<feature type="compositionally biased region" description="Basic and acidic residues" evidence="11">
    <location>
        <begin position="240"/>
        <end position="268"/>
    </location>
</feature>
<keyword evidence="3" id="KW-0678">Repressor</keyword>
<evidence type="ECO:0000256" key="8">
    <source>
        <dbReference type="ARBA" id="ARBA00023163"/>
    </source>
</evidence>
<name>A0A8I6Y0P6_HORVV</name>
<dbReference type="InterPro" id="IPR013087">
    <property type="entry name" value="Znf_C2H2_type"/>
</dbReference>
<keyword evidence="8" id="KW-0804">Transcription</keyword>
<evidence type="ECO:0000256" key="4">
    <source>
        <dbReference type="ARBA" id="ARBA00022771"/>
    </source>
</evidence>
<dbReference type="GO" id="GO:0008270">
    <property type="term" value="F:zinc ion binding"/>
    <property type="evidence" value="ECO:0007669"/>
    <property type="project" value="UniProtKB-KW"/>
</dbReference>
<evidence type="ECO:0000256" key="10">
    <source>
        <dbReference type="PROSITE-ProRule" id="PRU00042"/>
    </source>
</evidence>
<sequence length="332" mass="35945">MEFWGVEVKPGQTVYCDANKEHVIHFSQVALGETEKGSVSTLVTGKIGDQKVVIGTLSAESHPQIPYDLIFEKRFELSHSSKTASVFACGYKVRMPICESDSSEDEDEVETVNNRVINPIVDNVVKLPTPTTKDDKKVADNPDSDEDDSDTCTDSDDYDPTDDEYGSSGDDTDSEEDGTGREEMDTSSEEDSTDEEDKDSTKPCALQPEDGKETVAETALKIAASEDTSNKEDSNDEEDKNTHKPEGGNKRAAETELKAPASDKKAKIETPSGQDTDDKKAVHVATPHPAKQAGKQNGKSTKYVGGSHACKSCSRTFGSDSALKSHEKAKHA</sequence>
<keyword evidence="14" id="KW-1185">Reference proteome</keyword>
<dbReference type="Pfam" id="PF17800">
    <property type="entry name" value="NPL"/>
    <property type="match status" value="1"/>
</dbReference>
<dbReference type="Gene3D" id="2.60.120.340">
    <property type="entry name" value="Nucleoplasmin core domain"/>
    <property type="match status" value="1"/>
</dbReference>
<evidence type="ECO:0000256" key="3">
    <source>
        <dbReference type="ARBA" id="ARBA00022491"/>
    </source>
</evidence>
<evidence type="ECO:0000256" key="2">
    <source>
        <dbReference type="ARBA" id="ARBA00006673"/>
    </source>
</evidence>
<comment type="subcellular location">
    <subcellularLocation>
        <location evidence="1">Nucleus</location>
        <location evidence="1">Nucleolus</location>
    </subcellularLocation>
</comment>
<reference evidence="13" key="3">
    <citation type="submission" date="2022-01" db="UniProtKB">
        <authorList>
            <consortium name="EnsemblPlants"/>
        </authorList>
    </citation>
    <scope>IDENTIFICATION</scope>
    <source>
        <strain evidence="13">subsp. vulgare</strain>
    </source>
</reference>
<dbReference type="Gramene" id="HORVU.MOREX.r2.3HG0257600.1">
    <property type="protein sequence ID" value="HORVU.MOREX.r2.3HG0257600.1"/>
    <property type="gene ID" value="HORVU.MOREX.r2.3HG0257600"/>
</dbReference>
<protein>
    <recommendedName>
        <fullName evidence="12">C2H2-type domain-containing protein</fullName>
    </recommendedName>
</protein>
<evidence type="ECO:0000256" key="7">
    <source>
        <dbReference type="ARBA" id="ARBA00023015"/>
    </source>
</evidence>
<keyword evidence="4 10" id="KW-0479">Metal-binding</keyword>
<feature type="region of interest" description="Disordered" evidence="11">
    <location>
        <begin position="313"/>
        <end position="332"/>
    </location>
</feature>
<feature type="domain" description="C2H2-type" evidence="12">
    <location>
        <begin position="308"/>
        <end position="332"/>
    </location>
</feature>
<evidence type="ECO:0000256" key="5">
    <source>
        <dbReference type="ARBA" id="ARBA00022801"/>
    </source>
</evidence>
<organism evidence="13 14">
    <name type="scientific">Hordeum vulgare subsp. vulgare</name>
    <name type="common">Domesticated barley</name>
    <dbReference type="NCBI Taxonomy" id="112509"/>
    <lineage>
        <taxon>Eukaryota</taxon>
        <taxon>Viridiplantae</taxon>
        <taxon>Streptophyta</taxon>
        <taxon>Embryophyta</taxon>
        <taxon>Tracheophyta</taxon>
        <taxon>Spermatophyta</taxon>
        <taxon>Magnoliopsida</taxon>
        <taxon>Liliopsida</taxon>
        <taxon>Poales</taxon>
        <taxon>Poaceae</taxon>
        <taxon>BOP clade</taxon>
        <taxon>Pooideae</taxon>
        <taxon>Triticodae</taxon>
        <taxon>Triticeae</taxon>
        <taxon>Hordeinae</taxon>
        <taxon>Hordeum</taxon>
    </lineage>
</organism>
<accession>A0A8I6Y0P6</accession>
<dbReference type="OrthoDB" id="2019803at2759"/>
<keyword evidence="4 10" id="KW-0863">Zinc-finger</keyword>
<dbReference type="AlphaFoldDB" id="A0A8I6Y0P6"/>
<evidence type="ECO:0000256" key="9">
    <source>
        <dbReference type="ARBA" id="ARBA00023242"/>
    </source>
</evidence>
<keyword evidence="9" id="KW-0539">Nucleus</keyword>
<keyword evidence="4 10" id="KW-0862">Zinc</keyword>
<evidence type="ECO:0000256" key="11">
    <source>
        <dbReference type="SAM" id="MobiDB-lite"/>
    </source>
</evidence>
<dbReference type="GeneID" id="123445159"/>
<dbReference type="InterPro" id="IPR041232">
    <property type="entry name" value="NPL"/>
</dbReference>
<keyword evidence="5" id="KW-0378">Hydrolase</keyword>
<dbReference type="Gramene" id="HORVU.MOREX.r3.3HG0308540.1">
    <property type="protein sequence ID" value="HORVU.MOREX.r3.3HG0308540.1"/>
    <property type="gene ID" value="HORVU.MOREX.r3.3HG0308540"/>
</dbReference>